<evidence type="ECO:0000313" key="2">
    <source>
        <dbReference type="Proteomes" id="UP000828941"/>
    </source>
</evidence>
<organism evidence="1 2">
    <name type="scientific">Bauhinia variegata</name>
    <name type="common">Purple orchid tree</name>
    <name type="synonym">Phanera variegata</name>
    <dbReference type="NCBI Taxonomy" id="167791"/>
    <lineage>
        <taxon>Eukaryota</taxon>
        <taxon>Viridiplantae</taxon>
        <taxon>Streptophyta</taxon>
        <taxon>Embryophyta</taxon>
        <taxon>Tracheophyta</taxon>
        <taxon>Spermatophyta</taxon>
        <taxon>Magnoliopsida</taxon>
        <taxon>eudicotyledons</taxon>
        <taxon>Gunneridae</taxon>
        <taxon>Pentapetalae</taxon>
        <taxon>rosids</taxon>
        <taxon>fabids</taxon>
        <taxon>Fabales</taxon>
        <taxon>Fabaceae</taxon>
        <taxon>Cercidoideae</taxon>
        <taxon>Cercideae</taxon>
        <taxon>Bauhiniinae</taxon>
        <taxon>Bauhinia</taxon>
    </lineage>
</organism>
<protein>
    <submittedName>
        <fullName evidence="1">Uncharacterized protein</fullName>
    </submittedName>
</protein>
<evidence type="ECO:0000313" key="1">
    <source>
        <dbReference type="EMBL" id="KAI4344183.1"/>
    </source>
</evidence>
<name>A0ACB9P694_BAUVA</name>
<accession>A0ACB9P694</accession>
<proteinExistence type="predicted"/>
<gene>
    <name evidence="1" type="ORF">L6164_011438</name>
</gene>
<reference evidence="1 2" key="1">
    <citation type="journal article" date="2022" name="DNA Res.">
        <title>Chromosomal-level genome assembly of the orchid tree Bauhinia variegata (Leguminosae; Cercidoideae) supports the allotetraploid origin hypothesis of Bauhinia.</title>
        <authorList>
            <person name="Zhong Y."/>
            <person name="Chen Y."/>
            <person name="Zheng D."/>
            <person name="Pang J."/>
            <person name="Liu Y."/>
            <person name="Luo S."/>
            <person name="Meng S."/>
            <person name="Qian L."/>
            <person name="Wei D."/>
            <person name="Dai S."/>
            <person name="Zhou R."/>
        </authorList>
    </citation>
    <scope>NUCLEOTIDE SEQUENCE [LARGE SCALE GENOMIC DNA]</scope>
    <source>
        <strain evidence="1">BV-YZ2020</strain>
    </source>
</reference>
<comment type="caution">
    <text evidence="1">The sequence shown here is derived from an EMBL/GenBank/DDBJ whole genome shotgun (WGS) entry which is preliminary data.</text>
</comment>
<keyword evidence="2" id="KW-1185">Reference proteome</keyword>
<dbReference type="Proteomes" id="UP000828941">
    <property type="component" value="Chromosome 5"/>
</dbReference>
<dbReference type="EMBL" id="CM039430">
    <property type="protein sequence ID" value="KAI4344183.1"/>
    <property type="molecule type" value="Genomic_DNA"/>
</dbReference>
<sequence length="78" mass="8925">MLRPREIIMYRIPVPLSMIYVGLWFNEDSDLWMLPCMNSNLISSPSESGISTVHNYCICLKTIMQTVAGNSLLQDCIR</sequence>